<dbReference type="GO" id="GO:0006508">
    <property type="term" value="P:proteolysis"/>
    <property type="evidence" value="ECO:0007669"/>
    <property type="project" value="UniProtKB-KW"/>
</dbReference>
<keyword evidence="4" id="KW-0720">Serine protease</keyword>
<comment type="caution">
    <text evidence="6">The sequence shown here is derived from an EMBL/GenBank/DDBJ whole genome shotgun (WGS) entry which is preliminary data.</text>
</comment>
<dbReference type="AlphaFoldDB" id="A0AA41YP98"/>
<dbReference type="Pfam" id="PF01343">
    <property type="entry name" value="Peptidase_S49"/>
    <property type="match status" value="1"/>
</dbReference>
<comment type="similarity">
    <text evidence="1">Belongs to the peptidase S49 family.</text>
</comment>
<keyword evidence="7" id="KW-1185">Reference proteome</keyword>
<evidence type="ECO:0000313" key="7">
    <source>
        <dbReference type="Proteomes" id="UP001165679"/>
    </source>
</evidence>
<dbReference type="SUPFAM" id="SSF52096">
    <property type="entry name" value="ClpP/crotonase"/>
    <property type="match status" value="1"/>
</dbReference>
<keyword evidence="3" id="KW-0378">Hydrolase</keyword>
<evidence type="ECO:0000256" key="1">
    <source>
        <dbReference type="ARBA" id="ARBA00008683"/>
    </source>
</evidence>
<dbReference type="Gene3D" id="6.20.330.10">
    <property type="match status" value="1"/>
</dbReference>
<name>A0AA41YP98_9PROT</name>
<evidence type="ECO:0000256" key="4">
    <source>
        <dbReference type="ARBA" id="ARBA00022825"/>
    </source>
</evidence>
<dbReference type="InterPro" id="IPR029045">
    <property type="entry name" value="ClpP/crotonase-like_dom_sf"/>
</dbReference>
<reference evidence="6" key="1">
    <citation type="submission" date="2022-09" db="EMBL/GenBank/DDBJ databases">
        <title>Rhodovastum sp. nov. RN2-1 isolated from soil in Seongnam, South Korea.</title>
        <authorList>
            <person name="Le N.T."/>
        </authorList>
    </citation>
    <scope>NUCLEOTIDE SEQUENCE</scope>
    <source>
        <strain evidence="6">RN2-1</strain>
    </source>
</reference>
<sequence>MRLLFWRRRRIPVLVLHGILATRGGALNLDGYARLIDRAFAAGKDGHVILDINSPGGSPVQSDLLAARIRRAAEENNARVLAVIGDVGASGGYWLACAADEILANPMSVVGSIGVVGGGFGFEDAITRLGVRRRLYTAGENKARLDPFSPERPQDIDFVRTLMDDIHARFKDWVRTRRAGKLTADEASLFDGSFMLGSRAKDTGLIDRFGDIDSLVREIGGKKARPQTFRPRRRSLLARLPRTLVEAALDVAEERQGVRARV</sequence>
<feature type="domain" description="Peptidase S49" evidence="5">
    <location>
        <begin position="75"/>
        <end position="219"/>
    </location>
</feature>
<dbReference type="PANTHER" id="PTHR42987:SF8">
    <property type="entry name" value="PROTEINASE"/>
    <property type="match status" value="1"/>
</dbReference>
<dbReference type="GO" id="GO:0008236">
    <property type="term" value="F:serine-type peptidase activity"/>
    <property type="evidence" value="ECO:0007669"/>
    <property type="project" value="UniProtKB-KW"/>
</dbReference>
<dbReference type="EMBL" id="JAPDNT010000032">
    <property type="protein sequence ID" value="MCW3477204.1"/>
    <property type="molecule type" value="Genomic_DNA"/>
</dbReference>
<dbReference type="Gene3D" id="3.90.226.10">
    <property type="entry name" value="2-enoyl-CoA Hydratase, Chain A, domain 1"/>
    <property type="match status" value="1"/>
</dbReference>
<dbReference type="InterPro" id="IPR002142">
    <property type="entry name" value="Peptidase_S49"/>
</dbReference>
<evidence type="ECO:0000256" key="2">
    <source>
        <dbReference type="ARBA" id="ARBA00022670"/>
    </source>
</evidence>
<evidence type="ECO:0000259" key="5">
    <source>
        <dbReference type="Pfam" id="PF01343"/>
    </source>
</evidence>
<dbReference type="InterPro" id="IPR047272">
    <property type="entry name" value="S49_SppA_C"/>
</dbReference>
<dbReference type="Proteomes" id="UP001165679">
    <property type="component" value="Unassembled WGS sequence"/>
</dbReference>
<proteinExistence type="inferred from homology"/>
<dbReference type="PANTHER" id="PTHR42987">
    <property type="entry name" value="PEPTIDASE S49"/>
    <property type="match status" value="1"/>
</dbReference>
<protein>
    <submittedName>
        <fullName evidence="6">S49 family peptidase</fullName>
    </submittedName>
</protein>
<accession>A0AA41YP98</accession>
<dbReference type="CDD" id="cd07023">
    <property type="entry name" value="S49_Sppa_N_C"/>
    <property type="match status" value="1"/>
</dbReference>
<reference evidence="6" key="2">
    <citation type="submission" date="2022-10" db="EMBL/GenBank/DDBJ databases">
        <authorList>
            <person name="Trinh H.N."/>
        </authorList>
    </citation>
    <scope>NUCLEOTIDE SEQUENCE</scope>
    <source>
        <strain evidence="6">RN2-1</strain>
    </source>
</reference>
<dbReference type="RefSeq" id="WP_264716138.1">
    <property type="nucleotide sequence ID" value="NZ_JAPDNT010000032.1"/>
</dbReference>
<evidence type="ECO:0000256" key="3">
    <source>
        <dbReference type="ARBA" id="ARBA00022801"/>
    </source>
</evidence>
<gene>
    <name evidence="6" type="ORF">OL599_21765</name>
</gene>
<organism evidence="6 7">
    <name type="scientific">Limobrevibacterium gyesilva</name>
    <dbReference type="NCBI Taxonomy" id="2991712"/>
    <lineage>
        <taxon>Bacteria</taxon>
        <taxon>Pseudomonadati</taxon>
        <taxon>Pseudomonadota</taxon>
        <taxon>Alphaproteobacteria</taxon>
        <taxon>Acetobacterales</taxon>
        <taxon>Acetobacteraceae</taxon>
        <taxon>Limobrevibacterium</taxon>
    </lineage>
</organism>
<keyword evidence="2" id="KW-0645">Protease</keyword>
<evidence type="ECO:0000313" key="6">
    <source>
        <dbReference type="EMBL" id="MCW3477204.1"/>
    </source>
</evidence>